<dbReference type="InterPro" id="IPR022603">
    <property type="entry name" value="DUF3152"/>
</dbReference>
<reference evidence="3 4" key="1">
    <citation type="journal article" date="2015" name="Stand. Genomic Sci.">
        <title>Genomic Encyclopedia of Bacterial and Archaeal Type Strains, Phase III: the genomes of soil and plant-associated and newly described type strains.</title>
        <authorList>
            <person name="Whitman W.B."/>
            <person name="Woyke T."/>
            <person name="Klenk H.P."/>
            <person name="Zhou Y."/>
            <person name="Lilburn T.G."/>
            <person name="Beck B.J."/>
            <person name="De Vos P."/>
            <person name="Vandamme P."/>
            <person name="Eisen J.A."/>
            <person name="Garrity G."/>
            <person name="Hugenholtz P."/>
            <person name="Kyrpides N.C."/>
        </authorList>
    </citation>
    <scope>NUCLEOTIDE SEQUENCE [LARGE SCALE GENOMIC DNA]</scope>
    <source>
        <strain evidence="3 4">VKM Ac-2541</strain>
    </source>
</reference>
<dbReference type="Pfam" id="PF11350">
    <property type="entry name" value="DUF3152"/>
    <property type="match status" value="1"/>
</dbReference>
<comment type="caution">
    <text evidence="3">The sequence shown here is derived from an EMBL/GenBank/DDBJ whole genome shotgun (WGS) entry which is preliminary data.</text>
</comment>
<dbReference type="EMBL" id="SLWR01000007">
    <property type="protein sequence ID" value="TCO46343.1"/>
    <property type="molecule type" value="Genomic_DNA"/>
</dbReference>
<evidence type="ECO:0000313" key="4">
    <source>
        <dbReference type="Proteomes" id="UP000295573"/>
    </source>
</evidence>
<protein>
    <submittedName>
        <fullName evidence="3">Uncharacterized protein DUF3152</fullName>
    </submittedName>
</protein>
<feature type="domain" description="DUF3152" evidence="2">
    <location>
        <begin position="61"/>
        <end position="227"/>
    </location>
</feature>
<name>A0A4R2IMR5_9ACTN</name>
<accession>A0A4R2IMR5</accession>
<evidence type="ECO:0000259" key="2">
    <source>
        <dbReference type="Pfam" id="PF11350"/>
    </source>
</evidence>
<keyword evidence="4" id="KW-1185">Reference proteome</keyword>
<dbReference type="AlphaFoldDB" id="A0A4R2IMR5"/>
<proteinExistence type="predicted"/>
<evidence type="ECO:0000313" key="3">
    <source>
        <dbReference type="EMBL" id="TCO46343.1"/>
    </source>
</evidence>
<feature type="region of interest" description="Disordered" evidence="1">
    <location>
        <begin position="35"/>
        <end position="56"/>
    </location>
</feature>
<gene>
    <name evidence="3" type="ORF">EV646_107368</name>
</gene>
<sequence length="259" mass="28030">MTGLAVAVVVAICALYQLPASPLARRGYAERPAVQATTSGPAVVPSERPVPPPKRAPVRITYPAQGTVSYGVLPGDPRIIGKGGRLMTFQIAIEGGINGVDRNALVQFVRATYGAPQGWASHGLWRFRQVGPGQAADFTLMLVTPATRDILCGGGYDRYTSCRIGDRVVLNVARWVHGVPNYGAPLTAYRQYMINHETGHRLGRGHELCPGPGRPAPVMQQQTLGLHGCTPYSWPYFNGIRYQGRLGQYNDAVPKGRGW</sequence>
<dbReference type="Proteomes" id="UP000295573">
    <property type="component" value="Unassembled WGS sequence"/>
</dbReference>
<organism evidence="3 4">
    <name type="scientific">Kribbella antiqua</name>
    <dbReference type="NCBI Taxonomy" id="2512217"/>
    <lineage>
        <taxon>Bacteria</taxon>
        <taxon>Bacillati</taxon>
        <taxon>Actinomycetota</taxon>
        <taxon>Actinomycetes</taxon>
        <taxon>Propionibacteriales</taxon>
        <taxon>Kribbellaceae</taxon>
        <taxon>Kribbella</taxon>
    </lineage>
</organism>
<dbReference type="RefSeq" id="WP_241996234.1">
    <property type="nucleotide sequence ID" value="NZ_SLWR01000007.1"/>
</dbReference>
<evidence type="ECO:0000256" key="1">
    <source>
        <dbReference type="SAM" id="MobiDB-lite"/>
    </source>
</evidence>
<dbReference type="SUPFAM" id="SSF55486">
    <property type="entry name" value="Metalloproteases ('zincins'), catalytic domain"/>
    <property type="match status" value="1"/>
</dbReference>